<keyword evidence="2" id="KW-1185">Reference proteome</keyword>
<sequence length="257" mass="30409">MSQYRSIQKIILKNLPEVQQMPSQKRKKVLKNFLRGIITEVVKKVNLPDPLEIKSKIIKEQYLDKRRPKGHKKGEWKLDYNLWRMLYEAKLELNMRIDQNQIQEVGNMINYADYSSYDNGYLDNGDSLSQLIQASNSTTTAKQTHILRMDESLEKKTVNNRTYQKFVGAIDTALRTQSTIKLGQANFYLYEKTDLENNRWLKLILDVEILHDSFENKMTKWEMLRNVIDTEIKTIDIDKNSDELDILKKSFYINMVF</sequence>
<gene>
    <name evidence="1" type="ORF">NZNM25_01510</name>
</gene>
<dbReference type="GeneID" id="76209481"/>
<reference evidence="1 2" key="1">
    <citation type="submission" date="2018-05" db="EMBL/GenBank/DDBJ databases">
        <title>genome sequencing of Nitrosopumilus sp. NM25.</title>
        <authorList>
            <person name="Mori K."/>
            <person name="Nakagawa T."/>
        </authorList>
    </citation>
    <scope>NUCLEOTIDE SEQUENCE [LARGE SCALE GENOMIC DNA]</scope>
    <source>
        <strain evidence="1 2">NM25</strain>
    </source>
</reference>
<protein>
    <submittedName>
        <fullName evidence="1">Uncharacterized protein</fullName>
    </submittedName>
</protein>
<proteinExistence type="predicted"/>
<evidence type="ECO:0000313" key="1">
    <source>
        <dbReference type="EMBL" id="GBH33360.1"/>
    </source>
</evidence>
<dbReference type="RefSeq" id="WP_109876020.1">
    <property type="nucleotide sequence ID" value="NZ_AP026695.1"/>
</dbReference>
<comment type="caution">
    <text evidence="1">The sequence shown here is derived from an EMBL/GenBank/DDBJ whole genome shotgun (WGS) entry which is preliminary data.</text>
</comment>
<name>A0A2S2KNW2_9ARCH</name>
<dbReference type="Proteomes" id="UP000245829">
    <property type="component" value="Unassembled WGS sequence"/>
</dbReference>
<dbReference type="EMBL" id="BGKI01000001">
    <property type="protein sequence ID" value="GBH33360.1"/>
    <property type="molecule type" value="Genomic_DNA"/>
</dbReference>
<evidence type="ECO:0000313" key="2">
    <source>
        <dbReference type="Proteomes" id="UP000245829"/>
    </source>
</evidence>
<accession>A0A2S2KNW2</accession>
<organism evidence="1 2">
    <name type="scientific">Nitrosopumilus zosterae</name>
    <dbReference type="NCBI Taxonomy" id="718286"/>
    <lineage>
        <taxon>Archaea</taxon>
        <taxon>Nitrososphaerota</taxon>
        <taxon>Nitrososphaeria</taxon>
        <taxon>Nitrosopumilales</taxon>
        <taxon>Nitrosopumilaceae</taxon>
        <taxon>Nitrosopumilus</taxon>
    </lineage>
</organism>
<dbReference type="AlphaFoldDB" id="A0A2S2KNW2"/>